<dbReference type="CDD" id="cd15482">
    <property type="entry name" value="Sialidase_non-viral"/>
    <property type="match status" value="1"/>
</dbReference>
<feature type="chain" id="PRO_5041217757" evidence="1">
    <location>
        <begin position="21"/>
        <end position="397"/>
    </location>
</feature>
<keyword evidence="3" id="KW-1185">Reference proteome</keyword>
<name>A0AA40CMQ1_9PEZI</name>
<dbReference type="AlphaFoldDB" id="A0AA40CMQ1"/>
<dbReference type="SUPFAM" id="SSF50939">
    <property type="entry name" value="Sialidases"/>
    <property type="match status" value="1"/>
</dbReference>
<evidence type="ECO:0000313" key="2">
    <source>
        <dbReference type="EMBL" id="KAK0644646.1"/>
    </source>
</evidence>
<evidence type="ECO:0000313" key="3">
    <source>
        <dbReference type="Proteomes" id="UP001174936"/>
    </source>
</evidence>
<comment type="caution">
    <text evidence="2">The sequence shown here is derived from an EMBL/GenBank/DDBJ whole genome shotgun (WGS) entry which is preliminary data.</text>
</comment>
<accession>A0AA40CMQ1</accession>
<protein>
    <submittedName>
        <fullName evidence="2">Sialidase</fullName>
    </submittedName>
</protein>
<dbReference type="PANTHER" id="PTHR38792:SF3">
    <property type="entry name" value="BNR_ASP-BOX REPEAT DOMAIN PROTEIN (AFU_ORTHOLOGUE AFUA_7G06430)-RELATED"/>
    <property type="match status" value="1"/>
</dbReference>
<gene>
    <name evidence="2" type="ORF">B0T16DRAFT_495415</name>
</gene>
<dbReference type="EMBL" id="JAULSV010000005">
    <property type="protein sequence ID" value="KAK0644646.1"/>
    <property type="molecule type" value="Genomic_DNA"/>
</dbReference>
<organism evidence="2 3">
    <name type="scientific">Cercophora newfieldiana</name>
    <dbReference type="NCBI Taxonomy" id="92897"/>
    <lineage>
        <taxon>Eukaryota</taxon>
        <taxon>Fungi</taxon>
        <taxon>Dikarya</taxon>
        <taxon>Ascomycota</taxon>
        <taxon>Pezizomycotina</taxon>
        <taxon>Sordariomycetes</taxon>
        <taxon>Sordariomycetidae</taxon>
        <taxon>Sordariales</taxon>
        <taxon>Lasiosphaeriaceae</taxon>
        <taxon>Cercophora</taxon>
    </lineage>
</organism>
<proteinExistence type="predicted"/>
<dbReference type="Proteomes" id="UP001174936">
    <property type="component" value="Unassembled WGS sequence"/>
</dbReference>
<feature type="signal peptide" evidence="1">
    <location>
        <begin position="1"/>
        <end position="20"/>
    </location>
</feature>
<reference evidence="2" key="1">
    <citation type="submission" date="2023-06" db="EMBL/GenBank/DDBJ databases">
        <title>Genome-scale phylogeny and comparative genomics of the fungal order Sordariales.</title>
        <authorList>
            <consortium name="Lawrence Berkeley National Laboratory"/>
            <person name="Hensen N."/>
            <person name="Bonometti L."/>
            <person name="Westerberg I."/>
            <person name="Brannstrom I.O."/>
            <person name="Guillou S."/>
            <person name="Cros-Aarteil S."/>
            <person name="Calhoun S."/>
            <person name="Haridas S."/>
            <person name="Kuo A."/>
            <person name="Mondo S."/>
            <person name="Pangilinan J."/>
            <person name="Riley R."/>
            <person name="Labutti K."/>
            <person name="Andreopoulos B."/>
            <person name="Lipzen A."/>
            <person name="Chen C."/>
            <person name="Yanf M."/>
            <person name="Daum C."/>
            <person name="Ng V."/>
            <person name="Clum A."/>
            <person name="Steindorff A."/>
            <person name="Ohm R."/>
            <person name="Martin F."/>
            <person name="Silar P."/>
            <person name="Natvig D."/>
            <person name="Lalanne C."/>
            <person name="Gautier V."/>
            <person name="Ament-Velasquez S.L."/>
            <person name="Kruys A."/>
            <person name="Hutchinson M.I."/>
            <person name="Powell A.J."/>
            <person name="Barry K."/>
            <person name="Miller A.N."/>
            <person name="Grigoriev I.V."/>
            <person name="Debuchy R."/>
            <person name="Gladieux P."/>
            <person name="Thoren M.H."/>
            <person name="Johannesson H."/>
        </authorList>
    </citation>
    <scope>NUCLEOTIDE SEQUENCE</scope>
    <source>
        <strain evidence="2">SMH2532-1</strain>
    </source>
</reference>
<sequence length="397" mass="43331">MRPLHLLLTALHTTLSLASADPTSPYPDLRSTGDSVDIAPNYVSRPSAILYRTPKNESGILAVYTIKNYQQNKTTLTTSRSMDGGATWTQLGEVYRGDSRVEFVDHGSAVQFPESGKIVVAFERRDSHGVGGLHLETDAYHIAIYESVDGGYLWKELAEIEDVGEKGDRIGGSANLEVWDPHLRLTRNGTLQLFYSTPNELSTADHLGINIRVSVDQGKSWGPPSTVTGNNKAVEGVPKIVEWNDTVYCAFQSKHIHRGDQEPSMKISTHLIRSSDGGYTWHGRQVFMTATGDRDIAFPQLVNVEGSLVSIALTNVPYPKTVGMKNSEVDLSVHISVDNGQTWRGHASGAEGNVGTLVSGLSDPFLLHLGDREMLLLWVNGGTRPGAGMSERYTLTS</sequence>
<keyword evidence="1" id="KW-0732">Signal</keyword>
<evidence type="ECO:0000256" key="1">
    <source>
        <dbReference type="SAM" id="SignalP"/>
    </source>
</evidence>
<dbReference type="Gene3D" id="2.120.10.10">
    <property type="match status" value="2"/>
</dbReference>
<dbReference type="InterPro" id="IPR036278">
    <property type="entry name" value="Sialidase_sf"/>
</dbReference>
<dbReference type="PANTHER" id="PTHR38792">
    <property type="entry name" value="BNR/ASP-BOX REPEAT DOMAIN PROTEIN (AFU_ORTHOLOGUE AFUA_7G06430)-RELATED"/>
    <property type="match status" value="1"/>
</dbReference>